<feature type="compositionally biased region" description="Polar residues" evidence="5">
    <location>
        <begin position="1"/>
        <end position="12"/>
    </location>
</feature>
<keyword evidence="2 6" id="KW-0812">Transmembrane</keyword>
<feature type="transmembrane region" description="Helical" evidence="6">
    <location>
        <begin position="415"/>
        <end position="435"/>
    </location>
</feature>
<dbReference type="InterPro" id="IPR053153">
    <property type="entry name" value="APC_K+_Transporter"/>
</dbReference>
<keyword evidence="4 6" id="KW-0472">Membrane</keyword>
<protein>
    <submittedName>
        <fullName evidence="7">Unannotated protein</fullName>
    </submittedName>
</protein>
<gene>
    <name evidence="7" type="ORF">UFOPK1827_00176</name>
</gene>
<feature type="transmembrane region" description="Helical" evidence="6">
    <location>
        <begin position="93"/>
        <end position="111"/>
    </location>
</feature>
<feature type="region of interest" description="Disordered" evidence="5">
    <location>
        <begin position="1"/>
        <end position="24"/>
    </location>
</feature>
<feature type="transmembrane region" description="Helical" evidence="6">
    <location>
        <begin position="474"/>
        <end position="490"/>
    </location>
</feature>
<organism evidence="7">
    <name type="scientific">freshwater metagenome</name>
    <dbReference type="NCBI Taxonomy" id="449393"/>
    <lineage>
        <taxon>unclassified sequences</taxon>
        <taxon>metagenomes</taxon>
        <taxon>ecological metagenomes</taxon>
    </lineage>
</organism>
<keyword evidence="3 6" id="KW-1133">Transmembrane helix</keyword>
<evidence type="ECO:0000256" key="3">
    <source>
        <dbReference type="ARBA" id="ARBA00022989"/>
    </source>
</evidence>
<dbReference type="GO" id="GO:0022857">
    <property type="term" value="F:transmembrane transporter activity"/>
    <property type="evidence" value="ECO:0007669"/>
    <property type="project" value="InterPro"/>
</dbReference>
<evidence type="ECO:0000256" key="5">
    <source>
        <dbReference type="SAM" id="MobiDB-lite"/>
    </source>
</evidence>
<dbReference type="PANTHER" id="PTHR47704:SF1">
    <property type="entry name" value="POTASSIUM TRANSPORTER KIMA"/>
    <property type="match status" value="1"/>
</dbReference>
<feature type="transmembrane region" description="Helical" evidence="6">
    <location>
        <begin position="339"/>
        <end position="360"/>
    </location>
</feature>
<feature type="transmembrane region" description="Helical" evidence="6">
    <location>
        <begin position="290"/>
        <end position="309"/>
    </location>
</feature>
<name>A0A6J6G0Y8_9ZZZZ</name>
<reference evidence="7" key="1">
    <citation type="submission" date="2020-05" db="EMBL/GenBank/DDBJ databases">
        <authorList>
            <person name="Chiriac C."/>
            <person name="Salcher M."/>
            <person name="Ghai R."/>
            <person name="Kavagutti S V."/>
        </authorList>
    </citation>
    <scope>NUCLEOTIDE SEQUENCE</scope>
</reference>
<evidence type="ECO:0000256" key="4">
    <source>
        <dbReference type="ARBA" id="ARBA00023136"/>
    </source>
</evidence>
<accession>A0A6J6G0Y8</accession>
<feature type="transmembrane region" description="Helical" evidence="6">
    <location>
        <begin position="447"/>
        <end position="468"/>
    </location>
</feature>
<feature type="transmembrane region" description="Helical" evidence="6">
    <location>
        <begin position="387"/>
        <end position="409"/>
    </location>
</feature>
<dbReference type="EMBL" id="CAEZUO010000004">
    <property type="protein sequence ID" value="CAB4594877.1"/>
    <property type="molecule type" value="Genomic_DNA"/>
</dbReference>
<evidence type="ECO:0000313" key="7">
    <source>
        <dbReference type="EMBL" id="CAB4594877.1"/>
    </source>
</evidence>
<evidence type="ECO:0000256" key="2">
    <source>
        <dbReference type="ARBA" id="ARBA00022692"/>
    </source>
</evidence>
<dbReference type="GO" id="GO:0016020">
    <property type="term" value="C:membrane"/>
    <property type="evidence" value="ECO:0007669"/>
    <property type="project" value="UniProtKB-SubCell"/>
</dbReference>
<proteinExistence type="predicted"/>
<dbReference type="Gene3D" id="1.20.1740.10">
    <property type="entry name" value="Amino acid/polyamine transporter I"/>
    <property type="match status" value="1"/>
</dbReference>
<dbReference type="Pfam" id="PF13520">
    <property type="entry name" value="AA_permease_2"/>
    <property type="match status" value="1"/>
</dbReference>
<evidence type="ECO:0000256" key="6">
    <source>
        <dbReference type="SAM" id="Phobius"/>
    </source>
</evidence>
<dbReference type="InterPro" id="IPR002293">
    <property type="entry name" value="AA/rel_permease1"/>
</dbReference>
<evidence type="ECO:0000256" key="1">
    <source>
        <dbReference type="ARBA" id="ARBA00004141"/>
    </source>
</evidence>
<feature type="transmembrane region" description="Helical" evidence="6">
    <location>
        <begin position="145"/>
        <end position="167"/>
    </location>
</feature>
<feature type="region of interest" description="Disordered" evidence="5">
    <location>
        <begin position="655"/>
        <end position="674"/>
    </location>
</feature>
<sequence>MTAPTESQSSTGPAPLPPATQTNIPESRSFRFKSKILGRALTTDQLEHERLGKPTALAVFASDALSSTAYATEEILHTLLVVGGVGMLAFGKIMPITIAVVIVLVIVMFSYRQTIKAYPSAGGAYIVTKDNLGVLPAQVAGVSLLLDYILVVAVSVSAGTAALYSVFSDLYPYRVPIALFFIAVIAVGNLRGVKESGKLFAVPTYAFVAAMFIMIGFGVFKATVGGGLNPIPLDQLDPAQIHEIEGAGVIGWFLLLRAFASGGAALTGIEAVSNGVPAFRDPTWKNARSTLMVMGTMLAFMFLGVSWLASQLQTVPVEGKTVIAQIADAVYGSSGFGQVMFVFTQFATMLILVLAANTGFADFPRLAHFQAEDSFLPRQLTKRGHRLVFSNGILALAGVAAVLVVILGADVTKLIPLYAVGVFTSFTLSQTGMARRHLRLREPGWKTGLLINGAGAITTGVVTIVICAAKFFDGAWVVIGIIPIFVWVVVRLNHQYEAEKAELEEDATMAATAPILKRHAVIVLIDKVDRTSARAIQYARTLNPDRLSAVHIAVDQQHAEELSKEWSTLPLKQISLDVRECPDRRINRTVLEVVSELAADGDTEVTVLIPRREYRSAWHRFLHDHTADDIAKAVGDVPHANVTFVPYHLTRSTKGQKIHKVEHGSMSGTSGIHH</sequence>
<feature type="transmembrane region" description="Helical" evidence="6">
    <location>
        <begin position="205"/>
        <end position="229"/>
    </location>
</feature>
<dbReference type="PANTHER" id="PTHR47704">
    <property type="entry name" value="POTASSIUM TRANSPORTER KIMA"/>
    <property type="match status" value="1"/>
</dbReference>
<dbReference type="AlphaFoldDB" id="A0A6J6G0Y8"/>
<feature type="transmembrane region" description="Helical" evidence="6">
    <location>
        <begin position="249"/>
        <end position="269"/>
    </location>
</feature>
<comment type="subcellular location">
    <subcellularLocation>
        <location evidence="1">Membrane</location>
        <topology evidence="1">Multi-pass membrane protein</topology>
    </subcellularLocation>
</comment>
<feature type="transmembrane region" description="Helical" evidence="6">
    <location>
        <begin position="173"/>
        <end position="193"/>
    </location>
</feature>